<sequence>MEDTKHIKISEFNYPLPDERIAKFPLATRDQSKLLVYRHGEVSEDIFTSLPHYLESGELMIFNNTKVIQARLHFRKETGALIEVFCLEPVQPNDYVLNFQQTRQCSWLCMIGNLKKWKEGTLSRIVNVKGKQIVLSATRGECKGTSHWIDFSWDDDTITFADLLEVAGELPIPPYLNRETQESDKETYQTVYSKIKGSVAAPTAGLHFTERVLAALDERGIDREELTLHVGAGTFKPVKSEEIEGHEMHTEYISVSKHTIEKLIAHNGKAIAVGTTSVRTLESLYYIGVLISHNPDATQDELHVQQWMPYEDKNDLTPVEALQQILNYLNRHEMEALHSSTQIIIAPGYTYKIVKKMVTNFHQPQSTLLLLVSAFVKGNWRRIYDYALGHDFRFLSYGDSSLLIP</sequence>
<dbReference type="PANTHER" id="PTHR30307:SF0">
    <property type="entry name" value="S-ADENOSYLMETHIONINE:TRNA RIBOSYLTRANSFERASE-ISOMERASE"/>
    <property type="match status" value="1"/>
</dbReference>
<comment type="similarity">
    <text evidence="5">Belongs to the QueA family.</text>
</comment>
<dbReference type="Gene3D" id="2.40.10.240">
    <property type="entry name" value="QueA-like"/>
    <property type="match status" value="1"/>
</dbReference>
<dbReference type="Pfam" id="PF02547">
    <property type="entry name" value="Queuosine_synth"/>
    <property type="match status" value="1"/>
</dbReference>
<dbReference type="AlphaFoldDB" id="A0A069SLN6"/>
<dbReference type="FunFam" id="3.40.1780.10:FF:000005">
    <property type="entry name" value="S-adenosylmethionine:tRNA ribosyltransferase-isomerase"/>
    <property type="match status" value="1"/>
</dbReference>
<comment type="pathway">
    <text evidence="5">tRNA modification; tRNA-queuosine biosynthesis.</text>
</comment>
<dbReference type="GO" id="GO:0051075">
    <property type="term" value="F:S-adenosylmethionine:tRNA ribosyltransferase-isomerase activity"/>
    <property type="evidence" value="ECO:0007669"/>
    <property type="project" value="UniProtKB-EC"/>
</dbReference>
<name>A0A069SLN6_PHOVU</name>
<evidence type="ECO:0000256" key="4">
    <source>
        <dbReference type="ARBA" id="ARBA00022785"/>
    </source>
</evidence>
<proteinExistence type="inferred from homology"/>
<comment type="function">
    <text evidence="5">Transfers and isomerizes the ribose moiety from AdoMet to the 7-aminomethyl group of 7-deazaguanine (preQ1-tRNA) to give epoxyqueuosine (oQ-tRNA).</text>
</comment>
<dbReference type="PANTHER" id="PTHR30307">
    <property type="entry name" value="S-ADENOSYLMETHIONINE:TRNA RIBOSYLTRANSFERASE-ISOMERASE"/>
    <property type="match status" value="1"/>
</dbReference>
<dbReference type="RefSeq" id="WP_032952684.1">
    <property type="nucleotide sequence ID" value="NZ_JNHM01000019.1"/>
</dbReference>
<dbReference type="EC" id="2.4.99.17" evidence="5"/>
<dbReference type="PATRIC" id="fig|1339352.3.peg.1516"/>
<protein>
    <recommendedName>
        <fullName evidence="5">S-adenosylmethionine:tRNA ribosyltransferase-isomerase</fullName>
        <ecNumber evidence="5">2.4.99.17</ecNumber>
    </recommendedName>
    <alternativeName>
        <fullName evidence="5">Queuosine biosynthesis protein QueA</fullName>
    </alternativeName>
</protein>
<dbReference type="InterPro" id="IPR042119">
    <property type="entry name" value="QueA_dom2"/>
</dbReference>
<evidence type="ECO:0000313" key="7">
    <source>
        <dbReference type="Proteomes" id="UP000027661"/>
    </source>
</evidence>
<gene>
    <name evidence="5" type="primary">queA</name>
    <name evidence="6" type="ORF">M099_1564</name>
</gene>
<keyword evidence="4 5" id="KW-0671">Queuosine biosynthesis</keyword>
<dbReference type="InterPro" id="IPR042118">
    <property type="entry name" value="QueA_dom1"/>
</dbReference>
<keyword evidence="3 5" id="KW-0949">S-adenosyl-L-methionine</keyword>
<evidence type="ECO:0000256" key="2">
    <source>
        <dbReference type="ARBA" id="ARBA00022679"/>
    </source>
</evidence>
<dbReference type="Gene3D" id="3.40.1780.10">
    <property type="entry name" value="QueA-like"/>
    <property type="match status" value="1"/>
</dbReference>
<dbReference type="HAMAP" id="MF_00113">
    <property type="entry name" value="QueA"/>
    <property type="match status" value="1"/>
</dbReference>
<comment type="catalytic activity">
    <reaction evidence="5">
        <text>7-aminomethyl-7-carbaguanosine(34) in tRNA + S-adenosyl-L-methionine = epoxyqueuosine(34) in tRNA + adenine + L-methionine + 2 H(+)</text>
        <dbReference type="Rhea" id="RHEA:32155"/>
        <dbReference type="Rhea" id="RHEA-COMP:10342"/>
        <dbReference type="Rhea" id="RHEA-COMP:18582"/>
        <dbReference type="ChEBI" id="CHEBI:15378"/>
        <dbReference type="ChEBI" id="CHEBI:16708"/>
        <dbReference type="ChEBI" id="CHEBI:57844"/>
        <dbReference type="ChEBI" id="CHEBI:59789"/>
        <dbReference type="ChEBI" id="CHEBI:82833"/>
        <dbReference type="ChEBI" id="CHEBI:194443"/>
        <dbReference type="EC" id="2.4.99.17"/>
    </reaction>
</comment>
<evidence type="ECO:0000313" key="6">
    <source>
        <dbReference type="EMBL" id="KDS54881.1"/>
    </source>
</evidence>
<comment type="caution">
    <text evidence="6">The sequence shown here is derived from an EMBL/GenBank/DDBJ whole genome shotgun (WGS) entry which is preliminary data.</text>
</comment>
<dbReference type="EMBL" id="JNHM01000019">
    <property type="protein sequence ID" value="KDS54881.1"/>
    <property type="molecule type" value="Genomic_DNA"/>
</dbReference>
<comment type="subunit">
    <text evidence="5">Monomer.</text>
</comment>
<evidence type="ECO:0000256" key="5">
    <source>
        <dbReference type="HAMAP-Rule" id="MF_00113"/>
    </source>
</evidence>
<dbReference type="GO" id="GO:0005737">
    <property type="term" value="C:cytoplasm"/>
    <property type="evidence" value="ECO:0007669"/>
    <property type="project" value="UniProtKB-SubCell"/>
</dbReference>
<dbReference type="InterPro" id="IPR003699">
    <property type="entry name" value="QueA"/>
</dbReference>
<comment type="subcellular location">
    <subcellularLocation>
        <location evidence="5">Cytoplasm</location>
    </subcellularLocation>
</comment>
<dbReference type="Proteomes" id="UP000027661">
    <property type="component" value="Unassembled WGS sequence"/>
</dbReference>
<reference evidence="6 7" key="1">
    <citation type="submission" date="2014-04" db="EMBL/GenBank/DDBJ databases">
        <authorList>
            <person name="Sears C."/>
            <person name="Carroll K."/>
            <person name="Sack B.R."/>
            <person name="Qadri F."/>
            <person name="Myers L.L."/>
            <person name="Chung G.-T."/>
            <person name="Escheverria P."/>
            <person name="Fraser C.M."/>
            <person name="Sadzewicz L."/>
            <person name="Shefchek K.A."/>
            <person name="Tallon L."/>
            <person name="Das S.P."/>
            <person name="Daugherty S."/>
            <person name="Mongodin E.F."/>
        </authorList>
    </citation>
    <scope>NUCLEOTIDE SEQUENCE [LARGE SCALE GENOMIC DNA]</scope>
    <source>
        <strain evidence="6 7">3975 RP4</strain>
    </source>
</reference>
<evidence type="ECO:0000256" key="1">
    <source>
        <dbReference type="ARBA" id="ARBA00022490"/>
    </source>
</evidence>
<dbReference type="SUPFAM" id="SSF111337">
    <property type="entry name" value="QueA-like"/>
    <property type="match status" value="1"/>
</dbReference>
<evidence type="ECO:0000256" key="3">
    <source>
        <dbReference type="ARBA" id="ARBA00022691"/>
    </source>
</evidence>
<keyword evidence="2 5" id="KW-0808">Transferase</keyword>
<dbReference type="UniPathway" id="UPA00392"/>
<dbReference type="GO" id="GO:0008616">
    <property type="term" value="P:tRNA queuosine(34) biosynthetic process"/>
    <property type="evidence" value="ECO:0007669"/>
    <property type="project" value="UniProtKB-UniRule"/>
</dbReference>
<keyword evidence="1 5" id="KW-0963">Cytoplasm</keyword>
<organism evidence="6 7">
    <name type="scientific">Phocaeicola vulgatus str. 3975 RP4</name>
    <dbReference type="NCBI Taxonomy" id="1339352"/>
    <lineage>
        <taxon>Bacteria</taxon>
        <taxon>Pseudomonadati</taxon>
        <taxon>Bacteroidota</taxon>
        <taxon>Bacteroidia</taxon>
        <taxon>Bacteroidales</taxon>
        <taxon>Bacteroidaceae</taxon>
        <taxon>Phocaeicola</taxon>
    </lineage>
</organism>
<dbReference type="InterPro" id="IPR036100">
    <property type="entry name" value="QueA_sf"/>
</dbReference>
<accession>A0A069SLN6</accession>
<keyword evidence="6" id="KW-0413">Isomerase</keyword>